<dbReference type="EMBL" id="JAVFKD010000014">
    <property type="protein sequence ID" value="KAK5990925.1"/>
    <property type="molecule type" value="Genomic_DNA"/>
</dbReference>
<gene>
    <name evidence="2" type="ORF">PT974_09200</name>
</gene>
<accession>A0ABR0SFM4</accession>
<feature type="chain" id="PRO_5045162122" description="Cyanovirin-N domain-containing protein" evidence="1">
    <location>
        <begin position="24"/>
        <end position="172"/>
    </location>
</feature>
<name>A0ABR0SFM4_9HYPO</name>
<comment type="caution">
    <text evidence="2">The sequence shown here is derived from an EMBL/GenBank/DDBJ whole genome shotgun (WGS) entry which is preliminary data.</text>
</comment>
<keyword evidence="3" id="KW-1185">Reference proteome</keyword>
<evidence type="ECO:0000313" key="3">
    <source>
        <dbReference type="Proteomes" id="UP001338125"/>
    </source>
</evidence>
<keyword evidence="1" id="KW-0732">Signal</keyword>
<dbReference type="Proteomes" id="UP001338125">
    <property type="component" value="Unassembled WGS sequence"/>
</dbReference>
<organism evidence="2 3">
    <name type="scientific">Cladobotryum mycophilum</name>
    <dbReference type="NCBI Taxonomy" id="491253"/>
    <lineage>
        <taxon>Eukaryota</taxon>
        <taxon>Fungi</taxon>
        <taxon>Dikarya</taxon>
        <taxon>Ascomycota</taxon>
        <taxon>Pezizomycotina</taxon>
        <taxon>Sordariomycetes</taxon>
        <taxon>Hypocreomycetidae</taxon>
        <taxon>Hypocreales</taxon>
        <taxon>Hypocreaceae</taxon>
        <taxon>Cladobotryum</taxon>
    </lineage>
</organism>
<evidence type="ECO:0008006" key="4">
    <source>
        <dbReference type="Google" id="ProtNLM"/>
    </source>
</evidence>
<sequence length="172" mass="17684">MTLAHNLFQTLVVLLSSVAVATAVAPALPEVPVMPRIPSFSKHIEVLRARSLSNVDAGAVIEATCLDPTQEIILHDETAAQLSICGSLAGSIQQCEGSPTETLGEHGTARFALSAVEEGATINLSKNQWIQCVHAARAVCPKGSLSAVCAGGASSGNVAFTLTNPLEGVGEL</sequence>
<evidence type="ECO:0000256" key="1">
    <source>
        <dbReference type="SAM" id="SignalP"/>
    </source>
</evidence>
<proteinExistence type="predicted"/>
<reference evidence="2 3" key="1">
    <citation type="submission" date="2024-01" db="EMBL/GenBank/DDBJ databases">
        <title>Complete genome of Cladobotryum mycophilum ATHUM6906.</title>
        <authorList>
            <person name="Christinaki A.C."/>
            <person name="Myridakis A.I."/>
            <person name="Kouvelis V.N."/>
        </authorList>
    </citation>
    <scope>NUCLEOTIDE SEQUENCE [LARGE SCALE GENOMIC DNA]</scope>
    <source>
        <strain evidence="2 3">ATHUM6906</strain>
    </source>
</reference>
<feature type="signal peptide" evidence="1">
    <location>
        <begin position="1"/>
        <end position="23"/>
    </location>
</feature>
<protein>
    <recommendedName>
        <fullName evidence="4">Cyanovirin-N domain-containing protein</fullName>
    </recommendedName>
</protein>
<evidence type="ECO:0000313" key="2">
    <source>
        <dbReference type="EMBL" id="KAK5990925.1"/>
    </source>
</evidence>